<dbReference type="Gene3D" id="2.60.120.260">
    <property type="entry name" value="Galactose-binding domain-like"/>
    <property type="match status" value="1"/>
</dbReference>
<comment type="caution">
    <text evidence="4">The sequence shown here is derived from an EMBL/GenBank/DDBJ whole genome shotgun (WGS) entry which is preliminary data.</text>
</comment>
<gene>
    <name evidence="4" type="ORF">Pa4123_59760</name>
</gene>
<dbReference type="Proteomes" id="UP001144280">
    <property type="component" value="Unassembled WGS sequence"/>
</dbReference>
<reference evidence="4" key="1">
    <citation type="submission" date="2022-12" db="EMBL/GenBank/DDBJ databases">
        <title>New Phytohabitans aurantiacus sp. RD004123 nov., an actinomycete isolated from soil.</title>
        <authorList>
            <person name="Triningsih D.W."/>
            <person name="Harunari E."/>
            <person name="Igarashi Y."/>
        </authorList>
    </citation>
    <scope>NUCLEOTIDE SEQUENCE</scope>
    <source>
        <strain evidence="4">RD004123</strain>
    </source>
</reference>
<evidence type="ECO:0000256" key="1">
    <source>
        <dbReference type="SAM" id="MobiDB-lite"/>
    </source>
</evidence>
<evidence type="ECO:0000313" key="5">
    <source>
        <dbReference type="Proteomes" id="UP001144280"/>
    </source>
</evidence>
<proteinExistence type="predicted"/>
<sequence>MVFHFEPLERLFNEQVSCVGGLMTVRDERDTWLAGLARAGNGRALDELLERHWSVTHHIIGCGLVEHSDVEPALTALAARLRDTAPGGEQVRAWFAAEARRQVRESRRPGRAGPDGPDFAATAVARLGLTGQARHLVEALRWLAPHDRDTFALWWLAEAGELTPAEVAAASGDSPSDSDARVRRMAPRLDAARRLVAALAADPVCGDLALLAGGTARRPEPHRRDRLAAHVVECSRCATDLEPVEPLLGSLGLVPAPAIPRPPAQSRSSAAPSIAPSIASSTAAASDRRQNSGVGWRRFTRPRGPAAPEPATDRAKPPTDRRPSATRDAAAAHDALGASDATGSLEATGRRDAAGSLEATGRRDAAGSLEATGRRDAAGSPETAVDRGVPGVGDAAVGDGSAGSHESAVRRGGSGWSEGTGRRGVGDSAGSADAAAERGAAGARRYTGRLNSAASWTDLTTGDAAPGGTTPASVDPTRGSGASAAASGDAMSGSRGSAAALGTTPDSRGSDAVWGATLGSRGPAADAGVPLGSSGPAAGSGATLGSSGSAPGSGATLDSRGSVASRGRATGSAGARRPARPGASAAGSAAPAGWAGSASAAGWVGSAAAGLRTRLARPLAWAAEAGLRSAAAVRGLASRIVKATSGLRYRGRRFRPTSPPRRAILIALAVAMFVIVALVANGATRSAAPVHDPEPVNTALLPEPSPAAVTTVAGTPPAAGLAPLGRAVAPERTPRPATTSAAAVPPTPRPPTTTSYEAEAARLHGSAEPMMMPEASGGRIVHRLGTGANPYGYTDRGAIEFTLNAPTARRYAVTIYYVDGEQQRTVYARLNGGQSQAWSLRPGGWGTVMSATFQLDLRAGANSLYLHNPAYWMPRLDRLTTTG</sequence>
<feature type="compositionally biased region" description="Low complexity" evidence="1">
    <location>
        <begin position="479"/>
        <end position="502"/>
    </location>
</feature>
<evidence type="ECO:0000259" key="3">
    <source>
        <dbReference type="PROSITE" id="PS51175"/>
    </source>
</evidence>
<feature type="region of interest" description="Disordered" evidence="1">
    <location>
        <begin position="259"/>
        <end position="444"/>
    </location>
</feature>
<accession>A0ABQ5R2P7</accession>
<keyword evidence="2" id="KW-0472">Membrane</keyword>
<feature type="region of interest" description="Disordered" evidence="1">
    <location>
        <begin position="729"/>
        <end position="755"/>
    </location>
</feature>
<dbReference type="EMBL" id="BSDI01000035">
    <property type="protein sequence ID" value="GLI00700.1"/>
    <property type="molecule type" value="Genomic_DNA"/>
</dbReference>
<evidence type="ECO:0000313" key="4">
    <source>
        <dbReference type="EMBL" id="GLI00700.1"/>
    </source>
</evidence>
<organism evidence="4 5">
    <name type="scientific">Phytohabitans aurantiacus</name>
    <dbReference type="NCBI Taxonomy" id="3016789"/>
    <lineage>
        <taxon>Bacteria</taxon>
        <taxon>Bacillati</taxon>
        <taxon>Actinomycetota</taxon>
        <taxon>Actinomycetes</taxon>
        <taxon>Micromonosporales</taxon>
        <taxon>Micromonosporaceae</taxon>
    </lineage>
</organism>
<feature type="compositionally biased region" description="Low complexity" evidence="1">
    <location>
        <begin position="729"/>
        <end position="744"/>
    </location>
</feature>
<dbReference type="InterPro" id="IPR008979">
    <property type="entry name" value="Galactose-bd-like_sf"/>
</dbReference>
<feature type="compositionally biased region" description="Low complexity" evidence="1">
    <location>
        <begin position="264"/>
        <end position="285"/>
    </location>
</feature>
<keyword evidence="5" id="KW-1185">Reference proteome</keyword>
<keyword evidence="2" id="KW-1133">Transmembrane helix</keyword>
<protein>
    <recommendedName>
        <fullName evidence="3">CBM6 domain-containing protein</fullName>
    </recommendedName>
</protein>
<dbReference type="PROSITE" id="PS51175">
    <property type="entry name" value="CBM6"/>
    <property type="match status" value="1"/>
</dbReference>
<feature type="compositionally biased region" description="Low complexity" evidence="1">
    <location>
        <begin position="326"/>
        <end position="342"/>
    </location>
</feature>
<feature type="compositionally biased region" description="Low complexity" evidence="1">
    <location>
        <begin position="457"/>
        <end position="472"/>
    </location>
</feature>
<evidence type="ECO:0000256" key="2">
    <source>
        <dbReference type="SAM" id="Phobius"/>
    </source>
</evidence>
<name>A0ABQ5R2P7_9ACTN</name>
<feature type="compositionally biased region" description="Low complexity" evidence="1">
    <location>
        <begin position="386"/>
        <end position="403"/>
    </location>
</feature>
<dbReference type="SUPFAM" id="SSF49785">
    <property type="entry name" value="Galactose-binding domain-like"/>
    <property type="match status" value="1"/>
</dbReference>
<feature type="domain" description="CBM6" evidence="3">
    <location>
        <begin position="754"/>
        <end position="882"/>
    </location>
</feature>
<feature type="compositionally biased region" description="Low complexity" evidence="1">
    <location>
        <begin position="426"/>
        <end position="444"/>
    </location>
</feature>
<feature type="compositionally biased region" description="Basic and acidic residues" evidence="1">
    <location>
        <begin position="311"/>
        <end position="325"/>
    </location>
</feature>
<feature type="transmembrane region" description="Helical" evidence="2">
    <location>
        <begin position="663"/>
        <end position="683"/>
    </location>
</feature>
<keyword evidence="2" id="KW-0812">Transmembrane</keyword>
<feature type="region of interest" description="Disordered" evidence="1">
    <location>
        <begin position="457"/>
        <end position="590"/>
    </location>
</feature>
<dbReference type="InterPro" id="IPR005084">
    <property type="entry name" value="CBM6"/>
</dbReference>
<feature type="compositionally biased region" description="Low complexity" evidence="1">
    <location>
        <begin position="527"/>
        <end position="590"/>
    </location>
</feature>